<feature type="region of interest" description="Disordered" evidence="1">
    <location>
        <begin position="1"/>
        <end position="38"/>
    </location>
</feature>
<dbReference type="AlphaFoldDB" id="A0A9X1M8Q5"/>
<evidence type="ECO:0000313" key="2">
    <source>
        <dbReference type="EMBL" id="MCC3273459.1"/>
    </source>
</evidence>
<dbReference type="InterPro" id="IPR011009">
    <property type="entry name" value="Kinase-like_dom_sf"/>
</dbReference>
<gene>
    <name evidence="2" type="ORF">LJ755_12035</name>
    <name evidence="3" type="ORF">MUK71_02670</name>
</gene>
<accession>A0A9X1M8Q5</accession>
<evidence type="ECO:0000256" key="1">
    <source>
        <dbReference type="SAM" id="MobiDB-lite"/>
    </source>
</evidence>
<name>A0A9X1M8Q5_9MICC</name>
<dbReference type="RefSeq" id="WP_227929225.1">
    <property type="nucleotide sequence ID" value="NZ_CP094984.1"/>
</dbReference>
<reference evidence="2" key="1">
    <citation type="submission" date="2021-10" db="EMBL/GenBank/DDBJ databases">
        <title>Novel species in genus Arthrobacter.</title>
        <authorList>
            <person name="Liu Y."/>
        </authorList>
    </citation>
    <scope>NUCLEOTIDE SEQUENCE</scope>
    <source>
        <strain evidence="4">zg-Y462</strain>
        <strain evidence="2">Zg-Y462</strain>
    </source>
</reference>
<dbReference type="EMBL" id="JAJFZT010000007">
    <property type="protein sequence ID" value="MCC3273459.1"/>
    <property type="molecule type" value="Genomic_DNA"/>
</dbReference>
<dbReference type="EMBL" id="CP094984">
    <property type="protein sequence ID" value="UON92567.1"/>
    <property type="molecule type" value="Genomic_DNA"/>
</dbReference>
<organism evidence="2 5">
    <name type="scientific">Arthrobacter zhangbolii</name>
    <dbReference type="NCBI Taxonomy" id="2886936"/>
    <lineage>
        <taxon>Bacteria</taxon>
        <taxon>Bacillati</taxon>
        <taxon>Actinomycetota</taxon>
        <taxon>Actinomycetes</taxon>
        <taxon>Micrococcales</taxon>
        <taxon>Micrococcaceae</taxon>
        <taxon>Arthrobacter</taxon>
    </lineage>
</organism>
<evidence type="ECO:0000313" key="4">
    <source>
        <dbReference type="Proteomes" id="UP000829758"/>
    </source>
</evidence>
<protein>
    <recommendedName>
        <fullName evidence="6">Aminoglycoside phosphotransferase domain-containing protein</fullName>
    </recommendedName>
</protein>
<evidence type="ECO:0000313" key="3">
    <source>
        <dbReference type="EMBL" id="UON92567.1"/>
    </source>
</evidence>
<sequence length="374" mass="40551">MQPPSERAVAAPGNTPLAQARTGGPSGSPEDGASGRRFDGETDHLRIWRSEDFREQALHWIAVQLAGGHTPVPVHGPLSLHRVRFWSAVFTVETGRGRLWFKAANPGQAFEAALLQELARLVPGHVISPVAVDTVRGWLLLPDGGTVLAGEGETTAAQWRGLLEQTARMQADLAPHGEELQLAGLPVLRADQAEHYAAGMIEDLAMLPASHPQHLSAAQACLLEAGLSSAAGAFRALDESGIPHSLQPNDVTLRNAFRARNGAGLRLFDFGDAFWSHPFAALQLPLRMAAGSWPDPVPPDDAVVQRMRRSYLSQWHVVEGDIRRVLEGADRLASLHRCESWRRLLACTHPEALGTRTPRLADWLADALRPASQS</sequence>
<dbReference type="SUPFAM" id="SSF56112">
    <property type="entry name" value="Protein kinase-like (PK-like)"/>
    <property type="match status" value="1"/>
</dbReference>
<evidence type="ECO:0000313" key="5">
    <source>
        <dbReference type="Proteomes" id="UP001155145"/>
    </source>
</evidence>
<evidence type="ECO:0008006" key="6">
    <source>
        <dbReference type="Google" id="ProtNLM"/>
    </source>
</evidence>
<proteinExistence type="predicted"/>
<keyword evidence="4" id="KW-1185">Reference proteome</keyword>
<dbReference type="Proteomes" id="UP001155145">
    <property type="component" value="Unassembled WGS sequence"/>
</dbReference>
<dbReference type="Proteomes" id="UP000829758">
    <property type="component" value="Chromosome"/>
</dbReference>